<comment type="caution">
    <text evidence="1">The sequence shown here is derived from an EMBL/GenBank/DDBJ whole genome shotgun (WGS) entry which is preliminary data.</text>
</comment>
<dbReference type="InterPro" id="IPR036291">
    <property type="entry name" value="NAD(P)-bd_dom_sf"/>
</dbReference>
<dbReference type="Proteomes" id="UP000288716">
    <property type="component" value="Unassembled WGS sequence"/>
</dbReference>
<evidence type="ECO:0000313" key="1">
    <source>
        <dbReference type="EMBL" id="RWS24755.1"/>
    </source>
</evidence>
<keyword evidence="2" id="KW-1185">Reference proteome</keyword>
<dbReference type="SUPFAM" id="SSF51735">
    <property type="entry name" value="NAD(P)-binding Rossmann-fold domains"/>
    <property type="match status" value="1"/>
</dbReference>
<sequence>MSYEDLKDKVVIVTGSSAGIGEAIAIQFSKNGSKLVITGRNEENLNKVASVCEQVSPTQYKPLIHICDLNKENEAPELVKKAVEHYGSIDVLVNNAGCVWPSDISDDDFMEKFDYVFNVNTRAPLLLTKLCLPKLIEKKGCIVNICSITSTRHVRR</sequence>
<dbReference type="PANTHER" id="PTHR43975:SF2">
    <property type="entry name" value="EG:BACR7A4.14 PROTEIN-RELATED"/>
    <property type="match status" value="1"/>
</dbReference>
<proteinExistence type="predicted"/>
<dbReference type="STRING" id="299467.A0A443SBH3"/>
<dbReference type="VEuPathDB" id="VectorBase:LDEU007285"/>
<dbReference type="OrthoDB" id="8947933at2759"/>
<dbReference type="PANTHER" id="PTHR43975">
    <property type="entry name" value="ZGC:101858"/>
    <property type="match status" value="1"/>
</dbReference>
<name>A0A443SBH3_9ACAR</name>
<protein>
    <submittedName>
        <fullName evidence="1">3-oxoacyl-[acyl-carrier-protein] reductase FabG-like isoform X2</fullName>
    </submittedName>
</protein>
<dbReference type="Gene3D" id="3.40.50.720">
    <property type="entry name" value="NAD(P)-binding Rossmann-like Domain"/>
    <property type="match status" value="1"/>
</dbReference>
<evidence type="ECO:0000313" key="2">
    <source>
        <dbReference type="Proteomes" id="UP000288716"/>
    </source>
</evidence>
<dbReference type="InterPro" id="IPR002347">
    <property type="entry name" value="SDR_fam"/>
</dbReference>
<dbReference type="PRINTS" id="PR00080">
    <property type="entry name" value="SDRFAMILY"/>
</dbReference>
<dbReference type="PRINTS" id="PR00081">
    <property type="entry name" value="GDHRDH"/>
</dbReference>
<gene>
    <name evidence="1" type="ORF">B4U80_00917</name>
</gene>
<reference evidence="1 2" key="1">
    <citation type="journal article" date="2018" name="Gigascience">
        <title>Genomes of trombidid mites reveal novel predicted allergens and laterally-transferred genes associated with secondary metabolism.</title>
        <authorList>
            <person name="Dong X."/>
            <person name="Chaisiri K."/>
            <person name="Xia D."/>
            <person name="Armstrong S.D."/>
            <person name="Fang Y."/>
            <person name="Donnelly M.J."/>
            <person name="Kadowaki T."/>
            <person name="McGarry J.W."/>
            <person name="Darby A.C."/>
            <person name="Makepeace B.L."/>
        </authorList>
    </citation>
    <scope>NUCLEOTIDE SEQUENCE [LARGE SCALE GENOMIC DNA]</scope>
    <source>
        <strain evidence="1">UoL-UT</strain>
    </source>
</reference>
<dbReference type="AlphaFoldDB" id="A0A443SBH3"/>
<dbReference type="Pfam" id="PF00106">
    <property type="entry name" value="adh_short"/>
    <property type="match status" value="1"/>
</dbReference>
<dbReference type="EMBL" id="NCKV01004452">
    <property type="protein sequence ID" value="RWS24755.1"/>
    <property type="molecule type" value="Genomic_DNA"/>
</dbReference>
<accession>A0A443SBH3</accession>
<organism evidence="1 2">
    <name type="scientific">Leptotrombidium deliense</name>
    <dbReference type="NCBI Taxonomy" id="299467"/>
    <lineage>
        <taxon>Eukaryota</taxon>
        <taxon>Metazoa</taxon>
        <taxon>Ecdysozoa</taxon>
        <taxon>Arthropoda</taxon>
        <taxon>Chelicerata</taxon>
        <taxon>Arachnida</taxon>
        <taxon>Acari</taxon>
        <taxon>Acariformes</taxon>
        <taxon>Trombidiformes</taxon>
        <taxon>Prostigmata</taxon>
        <taxon>Anystina</taxon>
        <taxon>Parasitengona</taxon>
        <taxon>Trombiculoidea</taxon>
        <taxon>Trombiculidae</taxon>
        <taxon>Leptotrombidium</taxon>
    </lineage>
</organism>